<protein>
    <submittedName>
        <fullName evidence="2">Unannotated protein</fullName>
    </submittedName>
</protein>
<evidence type="ECO:0000259" key="1">
    <source>
        <dbReference type="Pfam" id="PF12315"/>
    </source>
</evidence>
<name>A0A6J7JPS0_9ZZZZ</name>
<sequence length="255" mass="28249">MVSGSARTDHFGRALPVCGECHSIPNGQYWISFRGRVVCVRHPVRRRCSFCFTVTPKPTGWIQLGPETLRCPDCSSGAVDTPELAGRHMRRVRSDLEALGFGLRNKVRVEVNCFDELQASSSLPNTVFGLTLHQMTTDQRLGNATLIRVLKGLPGAHFGMVTVHEAMHAWMGENGVDPASDQHREGTCDLLAYEWLRRRRTSFARRVADSMLENPDPIYGEGLRQMVGFCERGGGPPDIPRSVMAKLAALHAQPV</sequence>
<dbReference type="AlphaFoldDB" id="A0A6J7JPS0"/>
<dbReference type="EMBL" id="CAFBNC010000081">
    <property type="protein sequence ID" value="CAB4944132.1"/>
    <property type="molecule type" value="Genomic_DNA"/>
</dbReference>
<proteinExistence type="predicted"/>
<accession>A0A6J7JPS0</accession>
<organism evidence="2">
    <name type="scientific">freshwater metagenome</name>
    <dbReference type="NCBI Taxonomy" id="449393"/>
    <lineage>
        <taxon>unclassified sequences</taxon>
        <taxon>metagenomes</taxon>
        <taxon>ecological metagenomes</taxon>
    </lineage>
</organism>
<dbReference type="InterPro" id="IPR022087">
    <property type="entry name" value="DA1-like_dom"/>
</dbReference>
<evidence type="ECO:0000313" key="2">
    <source>
        <dbReference type="EMBL" id="CAB4944132.1"/>
    </source>
</evidence>
<gene>
    <name evidence="2" type="ORF">UFOPK3733_01472</name>
</gene>
<reference evidence="2" key="1">
    <citation type="submission" date="2020-05" db="EMBL/GenBank/DDBJ databases">
        <authorList>
            <person name="Chiriac C."/>
            <person name="Salcher M."/>
            <person name="Ghai R."/>
            <person name="Kavagutti S V."/>
        </authorList>
    </citation>
    <scope>NUCLEOTIDE SEQUENCE</scope>
</reference>
<feature type="domain" description="Protein DA1-like" evidence="1">
    <location>
        <begin position="135"/>
        <end position="206"/>
    </location>
</feature>
<dbReference type="Pfam" id="PF12315">
    <property type="entry name" value="DA1-like"/>
    <property type="match status" value="1"/>
</dbReference>